<organism evidence="2 5">
    <name type="scientific">Eisenbergiella tayi</name>
    <dbReference type="NCBI Taxonomy" id="1432052"/>
    <lineage>
        <taxon>Bacteria</taxon>
        <taxon>Bacillati</taxon>
        <taxon>Bacillota</taxon>
        <taxon>Clostridia</taxon>
        <taxon>Lachnospirales</taxon>
        <taxon>Lachnospiraceae</taxon>
        <taxon>Eisenbergiella</taxon>
    </lineage>
</organism>
<accession>A0A1E3AEN1</accession>
<dbReference type="EC" id="1.13.11.6" evidence="2"/>
<protein>
    <submittedName>
        <fullName evidence="2">3-hydroxyanthranilate 3,4-dioxygenase</fullName>
        <ecNumber evidence="2">1.13.11.6</ecNumber>
    </submittedName>
    <submittedName>
        <fullName evidence="3">Cupin</fullName>
    </submittedName>
</protein>
<dbReference type="Proteomes" id="UP000094067">
    <property type="component" value="Unassembled WGS sequence"/>
</dbReference>
<evidence type="ECO:0000313" key="7">
    <source>
        <dbReference type="Proteomes" id="UP000094869"/>
    </source>
</evidence>
<dbReference type="Proteomes" id="UP000094271">
    <property type="component" value="Unassembled WGS sequence"/>
</dbReference>
<feature type="domain" description="Cupin type-2" evidence="1">
    <location>
        <begin position="40"/>
        <end position="88"/>
    </location>
</feature>
<evidence type="ECO:0000313" key="3">
    <source>
        <dbReference type="EMBL" id="ODR44014.1"/>
    </source>
</evidence>
<name>A0A1E3AEN1_9FIRM</name>
<keyword evidence="7" id="KW-1185">Reference proteome</keyword>
<dbReference type="SUPFAM" id="SSF51182">
    <property type="entry name" value="RmlC-like cupins"/>
    <property type="match status" value="1"/>
</dbReference>
<dbReference type="Proteomes" id="UP000094869">
    <property type="component" value="Unassembled WGS sequence"/>
</dbReference>
<dbReference type="PANTHER" id="PTHR36114:SF1">
    <property type="entry name" value="16.7 KDA PROTEIN IN WHIE LOCUS"/>
    <property type="match status" value="1"/>
</dbReference>
<evidence type="ECO:0000259" key="1">
    <source>
        <dbReference type="Pfam" id="PF07883"/>
    </source>
</evidence>
<dbReference type="EMBL" id="MEHA01000031">
    <property type="protein sequence ID" value="ODR44014.1"/>
    <property type="molecule type" value="Genomic_DNA"/>
</dbReference>
<dbReference type="EMBL" id="MEHD01000036">
    <property type="protein sequence ID" value="ODR50056.1"/>
    <property type="molecule type" value="Genomic_DNA"/>
</dbReference>
<dbReference type="InterPro" id="IPR013096">
    <property type="entry name" value="Cupin_2"/>
</dbReference>
<dbReference type="PANTHER" id="PTHR36114">
    <property type="entry name" value="16.7 KDA PROTEIN IN WHIE LOCUS"/>
    <property type="match status" value="1"/>
</dbReference>
<dbReference type="InterPro" id="IPR014710">
    <property type="entry name" value="RmlC-like_jellyroll"/>
</dbReference>
<keyword evidence="2" id="KW-0223">Dioxygenase</keyword>
<proteinExistence type="predicted"/>
<reference evidence="4 7" key="2">
    <citation type="submission" date="2016-08" db="EMBL/GenBank/DDBJ databases">
        <title>Characterization of Isolates of Eisenbergiella tayi Derived from Blood Cultures, Using Whole Genome Sequencing.</title>
        <authorList>
            <person name="Bernier A.-M."/>
            <person name="Burdz T."/>
            <person name="Wiebe D."/>
            <person name="Bernard K."/>
        </authorList>
    </citation>
    <scope>NUCLEOTIDE SEQUENCE [LARGE SCALE GENOMIC DNA]</scope>
    <source>
        <strain evidence="4 7">NML120146</strain>
    </source>
</reference>
<gene>
    <name evidence="2" type="primary">haao</name>
    <name evidence="3" type="ORF">BEI59_28915</name>
    <name evidence="2" type="ORF">BEI61_02771</name>
    <name evidence="4" type="ORF">BEI63_23430</name>
</gene>
<dbReference type="AlphaFoldDB" id="A0A1E3AEN1"/>
<reference evidence="3 6" key="3">
    <citation type="submission" date="2016-08" db="EMBL/GenBank/DDBJ databases">
        <authorList>
            <person name="Seilhamer J.J."/>
        </authorList>
    </citation>
    <scope>NUCLEOTIDE SEQUENCE [LARGE SCALE GENOMIC DNA]</scope>
    <source>
        <strain evidence="3 6">NML150140-1</strain>
    </source>
</reference>
<evidence type="ECO:0000313" key="6">
    <source>
        <dbReference type="Proteomes" id="UP000094271"/>
    </source>
</evidence>
<dbReference type="EMBL" id="MCGH01000002">
    <property type="protein sequence ID" value="ODM06881.1"/>
    <property type="molecule type" value="Genomic_DNA"/>
</dbReference>
<reference evidence="2 5" key="1">
    <citation type="submission" date="2016-07" db="EMBL/GenBank/DDBJ databases">
        <title>Characterization of isolates of Eisenbergiella tayi derived from blood cultures, using whole genome sequencing.</title>
        <authorList>
            <person name="Burdz T."/>
            <person name="Wiebe D."/>
            <person name="Huynh C."/>
            <person name="Bernard K."/>
        </authorList>
    </citation>
    <scope>NUCLEOTIDE SEQUENCE [LARGE SCALE GENOMIC DNA]</scope>
    <source>
        <strain evidence="2 5">NML 110608</strain>
    </source>
</reference>
<evidence type="ECO:0000313" key="4">
    <source>
        <dbReference type="EMBL" id="ODR50056.1"/>
    </source>
</evidence>
<sequence>MLTKVNVVNEVNALGQLFVYKKIARLNEHVLSVVQVENRTLDFHVHDLSDELFYVIEGSFELETKEGLTKVNQGEFIIVPRNTPHRPVVGKLTKFLMIELEGTLNKENSGDLYED</sequence>
<evidence type="ECO:0000313" key="2">
    <source>
        <dbReference type="EMBL" id="ODM06881.1"/>
    </source>
</evidence>
<keyword evidence="2" id="KW-0560">Oxidoreductase</keyword>
<dbReference type="Pfam" id="PF07883">
    <property type="entry name" value="Cupin_2"/>
    <property type="match status" value="1"/>
</dbReference>
<dbReference type="RefSeq" id="WP_009255568.1">
    <property type="nucleotide sequence ID" value="NZ_CABMHK010000074.1"/>
</dbReference>
<dbReference type="Gene3D" id="2.60.120.10">
    <property type="entry name" value="Jelly Rolls"/>
    <property type="match status" value="1"/>
</dbReference>
<comment type="caution">
    <text evidence="2">The sequence shown here is derived from an EMBL/GenBank/DDBJ whole genome shotgun (WGS) entry which is preliminary data.</text>
</comment>
<dbReference type="InterPro" id="IPR052044">
    <property type="entry name" value="PKS_Associated_Protein"/>
</dbReference>
<evidence type="ECO:0000313" key="5">
    <source>
        <dbReference type="Proteomes" id="UP000094067"/>
    </source>
</evidence>
<dbReference type="GO" id="GO:0000334">
    <property type="term" value="F:3-hydroxyanthranilate 3,4-dioxygenase activity"/>
    <property type="evidence" value="ECO:0007669"/>
    <property type="project" value="UniProtKB-EC"/>
</dbReference>
<dbReference type="InterPro" id="IPR011051">
    <property type="entry name" value="RmlC_Cupin_sf"/>
</dbReference>
<dbReference type="PATRIC" id="fig|1432052.4.peg.3090"/>